<gene>
    <name evidence="2" type="ORF">BC962_1204</name>
</gene>
<sequence length="90" mass="10596">MHEASFESILKTVLIILLIYFGFKIFIKWFGPLILKWFLKRIGQKFQQQFNNQAAPKTQKKGEVKIETDIPKTSNSNKKVGEYIDFEEID</sequence>
<feature type="transmembrane region" description="Helical" evidence="1">
    <location>
        <begin position="12"/>
        <end position="35"/>
    </location>
</feature>
<keyword evidence="1" id="KW-0472">Membrane</keyword>
<keyword evidence="1" id="KW-1133">Transmembrane helix</keyword>
<name>A0A495PW45_9FLAO</name>
<comment type="caution">
    <text evidence="2">The sequence shown here is derived from an EMBL/GenBank/DDBJ whole genome shotgun (WGS) entry which is preliminary data.</text>
</comment>
<dbReference type="Proteomes" id="UP000276282">
    <property type="component" value="Unassembled WGS sequence"/>
</dbReference>
<accession>A0A495PW45</accession>
<dbReference type="AlphaFoldDB" id="A0A495PW45"/>
<dbReference type="OrthoDB" id="1123055at2"/>
<evidence type="ECO:0008006" key="4">
    <source>
        <dbReference type="Google" id="ProtNLM"/>
    </source>
</evidence>
<keyword evidence="3" id="KW-1185">Reference proteome</keyword>
<protein>
    <recommendedName>
        <fullName evidence="4">DUF4834 domain-containing protein</fullName>
    </recommendedName>
</protein>
<proteinExistence type="predicted"/>
<evidence type="ECO:0000313" key="2">
    <source>
        <dbReference type="EMBL" id="RKS52959.1"/>
    </source>
</evidence>
<evidence type="ECO:0000313" key="3">
    <source>
        <dbReference type="Proteomes" id="UP000276282"/>
    </source>
</evidence>
<organism evidence="2 3">
    <name type="scientific">Gillisia mitskevichiae</name>
    <dbReference type="NCBI Taxonomy" id="270921"/>
    <lineage>
        <taxon>Bacteria</taxon>
        <taxon>Pseudomonadati</taxon>
        <taxon>Bacteroidota</taxon>
        <taxon>Flavobacteriia</taxon>
        <taxon>Flavobacteriales</taxon>
        <taxon>Flavobacteriaceae</taxon>
        <taxon>Gillisia</taxon>
    </lineage>
</organism>
<evidence type="ECO:0000256" key="1">
    <source>
        <dbReference type="SAM" id="Phobius"/>
    </source>
</evidence>
<keyword evidence="1" id="KW-0812">Transmembrane</keyword>
<dbReference type="RefSeq" id="WP_121344999.1">
    <property type="nucleotide sequence ID" value="NZ_RBLG01000002.1"/>
</dbReference>
<reference evidence="2 3" key="1">
    <citation type="submission" date="2018-10" db="EMBL/GenBank/DDBJ databases">
        <title>Genomic Encyclopedia of Archaeal and Bacterial Type Strains, Phase II (KMG-II): from individual species to whole genera.</title>
        <authorList>
            <person name="Goeker M."/>
        </authorList>
    </citation>
    <scope>NUCLEOTIDE SEQUENCE [LARGE SCALE GENOMIC DNA]</scope>
    <source>
        <strain evidence="2 3">DSM 19839</strain>
    </source>
</reference>
<dbReference type="EMBL" id="RBLG01000002">
    <property type="protein sequence ID" value="RKS52959.1"/>
    <property type="molecule type" value="Genomic_DNA"/>
</dbReference>